<dbReference type="InterPro" id="IPR013324">
    <property type="entry name" value="RNA_pol_sigma_r3/r4-like"/>
</dbReference>
<keyword evidence="3" id="KW-1185">Reference proteome</keyword>
<reference evidence="2 3" key="1">
    <citation type="submission" date="2019-10" db="EMBL/GenBank/DDBJ databases">
        <title>Alkalibaculum tamaniensis sp.nov., a new alkaliphilic acetogen, isolated on methoxylated aromatics from a mud volcano.</title>
        <authorList>
            <person name="Khomyakova M.A."/>
            <person name="Merkel A.Y."/>
            <person name="Bonch-Osmolovskaya E.A."/>
            <person name="Slobodkin A.I."/>
        </authorList>
    </citation>
    <scope>NUCLEOTIDE SEQUENCE [LARGE SCALE GENOMIC DNA]</scope>
    <source>
        <strain evidence="2 3">M08DMB</strain>
    </source>
</reference>
<feature type="domain" description="RNA polymerase sigma factor 70 region 4 type 2" evidence="1">
    <location>
        <begin position="54"/>
        <end position="101"/>
    </location>
</feature>
<dbReference type="EMBL" id="WHNX01000008">
    <property type="protein sequence ID" value="MPW25510.1"/>
    <property type="molecule type" value="Genomic_DNA"/>
</dbReference>
<dbReference type="GO" id="GO:0016987">
    <property type="term" value="F:sigma factor activity"/>
    <property type="evidence" value="ECO:0007669"/>
    <property type="project" value="InterPro"/>
</dbReference>
<name>A0A6A7K7V9_9FIRM</name>
<dbReference type="InterPro" id="IPR013249">
    <property type="entry name" value="RNA_pol_sigma70_r4_t2"/>
</dbReference>
<comment type="caution">
    <text evidence="2">The sequence shown here is derived from an EMBL/GenBank/DDBJ whole genome shotgun (WGS) entry which is preliminary data.</text>
</comment>
<evidence type="ECO:0000313" key="2">
    <source>
        <dbReference type="EMBL" id="MPW25510.1"/>
    </source>
</evidence>
<organism evidence="2 3">
    <name type="scientific">Alkalibaculum sporogenes</name>
    <dbReference type="NCBI Taxonomy" id="2655001"/>
    <lineage>
        <taxon>Bacteria</taxon>
        <taxon>Bacillati</taxon>
        <taxon>Bacillota</taxon>
        <taxon>Clostridia</taxon>
        <taxon>Eubacteriales</taxon>
        <taxon>Eubacteriaceae</taxon>
        <taxon>Alkalibaculum</taxon>
    </lineage>
</organism>
<dbReference type="SUPFAM" id="SSF88659">
    <property type="entry name" value="Sigma3 and sigma4 domains of RNA polymerase sigma factors"/>
    <property type="match status" value="1"/>
</dbReference>
<protein>
    <recommendedName>
        <fullName evidence="1">RNA polymerase sigma factor 70 region 4 type 2 domain-containing protein</fullName>
    </recommendedName>
</protein>
<dbReference type="Gene3D" id="1.10.10.10">
    <property type="entry name" value="Winged helix-like DNA-binding domain superfamily/Winged helix DNA-binding domain"/>
    <property type="match status" value="1"/>
</dbReference>
<accession>A0A6A7K7V9</accession>
<dbReference type="InterPro" id="IPR036388">
    <property type="entry name" value="WH-like_DNA-bd_sf"/>
</dbReference>
<proteinExistence type="predicted"/>
<dbReference type="Pfam" id="PF08281">
    <property type="entry name" value="Sigma70_r4_2"/>
    <property type="match status" value="1"/>
</dbReference>
<gene>
    <name evidence="2" type="ORF">GC105_06885</name>
</gene>
<dbReference type="AlphaFoldDB" id="A0A6A7K7V9"/>
<dbReference type="Proteomes" id="UP000440004">
    <property type="component" value="Unassembled WGS sequence"/>
</dbReference>
<dbReference type="RefSeq" id="WP_152803047.1">
    <property type="nucleotide sequence ID" value="NZ_WHNX01000008.1"/>
</dbReference>
<evidence type="ECO:0000313" key="3">
    <source>
        <dbReference type="Proteomes" id="UP000440004"/>
    </source>
</evidence>
<dbReference type="GO" id="GO:0006352">
    <property type="term" value="P:DNA-templated transcription initiation"/>
    <property type="evidence" value="ECO:0007669"/>
    <property type="project" value="InterPro"/>
</dbReference>
<sequence>MNGDEIKKQTEEMLLKVPDLRSDILRMDYQIKTGSADKKIIQLRDKKVSELEFIIQVVSTLSEDNQQIICYKYFDKMKNIHIAKRLGVHPRTINRRINNGLLMDIGNNYLVIKL</sequence>
<evidence type="ECO:0000259" key="1">
    <source>
        <dbReference type="Pfam" id="PF08281"/>
    </source>
</evidence>
<dbReference type="GO" id="GO:0003677">
    <property type="term" value="F:DNA binding"/>
    <property type="evidence" value="ECO:0007669"/>
    <property type="project" value="InterPro"/>
</dbReference>